<comment type="caution">
    <text evidence="2">The sequence shown here is derived from an EMBL/GenBank/DDBJ whole genome shotgun (WGS) entry which is preliminary data.</text>
</comment>
<dbReference type="AlphaFoldDB" id="A0AA38MQR9"/>
<protein>
    <submittedName>
        <fullName evidence="2">Uncharacterized protein</fullName>
    </submittedName>
</protein>
<evidence type="ECO:0000313" key="3">
    <source>
        <dbReference type="Proteomes" id="UP001168821"/>
    </source>
</evidence>
<organism evidence="2 3">
    <name type="scientific">Zophobas morio</name>
    <dbReference type="NCBI Taxonomy" id="2755281"/>
    <lineage>
        <taxon>Eukaryota</taxon>
        <taxon>Metazoa</taxon>
        <taxon>Ecdysozoa</taxon>
        <taxon>Arthropoda</taxon>
        <taxon>Hexapoda</taxon>
        <taxon>Insecta</taxon>
        <taxon>Pterygota</taxon>
        <taxon>Neoptera</taxon>
        <taxon>Endopterygota</taxon>
        <taxon>Coleoptera</taxon>
        <taxon>Polyphaga</taxon>
        <taxon>Cucujiformia</taxon>
        <taxon>Tenebrionidae</taxon>
        <taxon>Zophobas</taxon>
    </lineage>
</organism>
<feature type="chain" id="PRO_5041379355" evidence="1">
    <location>
        <begin position="22"/>
        <end position="117"/>
    </location>
</feature>
<accession>A0AA38MQR9</accession>
<feature type="signal peptide" evidence="1">
    <location>
        <begin position="1"/>
        <end position="21"/>
    </location>
</feature>
<dbReference type="Proteomes" id="UP001168821">
    <property type="component" value="Unassembled WGS sequence"/>
</dbReference>
<evidence type="ECO:0000256" key="1">
    <source>
        <dbReference type="SAM" id="SignalP"/>
    </source>
</evidence>
<gene>
    <name evidence="2" type="ORF">Zmor_008340</name>
</gene>
<proteinExistence type="predicted"/>
<dbReference type="EMBL" id="JALNTZ010000002">
    <property type="protein sequence ID" value="KAJ3664149.1"/>
    <property type="molecule type" value="Genomic_DNA"/>
</dbReference>
<evidence type="ECO:0000313" key="2">
    <source>
        <dbReference type="EMBL" id="KAJ3664149.1"/>
    </source>
</evidence>
<sequence length="117" mass="12598">MRSKVVLCVCFLSVLAALSAAKVLRYDSDYEGEVNDDELRQKRCNCGEEGCSKEVCLSNGVCVDLCNPSVEPKSKGDVVSQTVEPRGCTCGDDGCSKIICWSNGVCIDVCNPGYFPD</sequence>
<reference evidence="2" key="1">
    <citation type="journal article" date="2023" name="G3 (Bethesda)">
        <title>Whole genome assemblies of Zophobas morio and Tenebrio molitor.</title>
        <authorList>
            <person name="Kaur S."/>
            <person name="Stinson S.A."/>
            <person name="diCenzo G.C."/>
        </authorList>
    </citation>
    <scope>NUCLEOTIDE SEQUENCE</scope>
    <source>
        <strain evidence="2">QUZm001</strain>
    </source>
</reference>
<keyword evidence="1" id="KW-0732">Signal</keyword>
<name>A0AA38MQR9_9CUCU</name>
<keyword evidence="3" id="KW-1185">Reference proteome</keyword>